<evidence type="ECO:0000256" key="1">
    <source>
        <dbReference type="SAM" id="Phobius"/>
    </source>
</evidence>
<keyword evidence="1" id="KW-1133">Transmembrane helix</keyword>
<keyword evidence="3" id="KW-1185">Reference proteome</keyword>
<keyword evidence="1" id="KW-0812">Transmembrane</keyword>
<dbReference type="OrthoDB" id="2629325at2"/>
<protein>
    <submittedName>
        <fullName evidence="2">AtpZ/AtpI family protein</fullName>
    </submittedName>
</protein>
<evidence type="ECO:0000313" key="2">
    <source>
        <dbReference type="EMBL" id="TCZ69364.1"/>
    </source>
</evidence>
<feature type="transmembrane region" description="Helical" evidence="1">
    <location>
        <begin position="21"/>
        <end position="48"/>
    </location>
</feature>
<organism evidence="2 3">
    <name type="scientific">Paenibacillus albiflavus</name>
    <dbReference type="NCBI Taxonomy" id="2545760"/>
    <lineage>
        <taxon>Bacteria</taxon>
        <taxon>Bacillati</taxon>
        <taxon>Bacillota</taxon>
        <taxon>Bacilli</taxon>
        <taxon>Bacillales</taxon>
        <taxon>Paenibacillaceae</taxon>
        <taxon>Paenibacillus</taxon>
    </lineage>
</organism>
<reference evidence="2 3" key="1">
    <citation type="submission" date="2019-03" db="EMBL/GenBank/DDBJ databases">
        <authorList>
            <person name="Kim M.K.M."/>
        </authorList>
    </citation>
    <scope>NUCLEOTIDE SEQUENCE [LARGE SCALE GENOMIC DNA]</scope>
    <source>
        <strain evidence="2 3">18JY21-1</strain>
    </source>
</reference>
<name>A0A4V2WMI8_9BACL</name>
<accession>A0A4V2WMI8</accession>
<sequence>MIIVIALIMERVGMKSPRSDVNLWRAAGLVSALGFDLVLCMGGGYLLGNFASNYFGGSKLWIVAGIVLGLIVGIYSVVLVLRKIMGGSNE</sequence>
<comment type="caution">
    <text evidence="2">The sequence shown here is derived from an EMBL/GenBank/DDBJ whole genome shotgun (WGS) entry which is preliminary data.</text>
</comment>
<proteinExistence type="predicted"/>
<dbReference type="AlphaFoldDB" id="A0A4V2WMI8"/>
<feature type="transmembrane region" description="Helical" evidence="1">
    <location>
        <begin position="60"/>
        <end position="81"/>
    </location>
</feature>
<dbReference type="Proteomes" id="UP000295418">
    <property type="component" value="Unassembled WGS sequence"/>
</dbReference>
<keyword evidence="1" id="KW-0472">Membrane</keyword>
<evidence type="ECO:0000313" key="3">
    <source>
        <dbReference type="Proteomes" id="UP000295418"/>
    </source>
</evidence>
<dbReference type="EMBL" id="SKFG01000051">
    <property type="protein sequence ID" value="TCZ69364.1"/>
    <property type="molecule type" value="Genomic_DNA"/>
</dbReference>
<gene>
    <name evidence="2" type="ORF">E0485_23855</name>
</gene>
<dbReference type="Pfam" id="PF09527">
    <property type="entry name" value="ATPase_gene1"/>
    <property type="match status" value="1"/>
</dbReference>
<dbReference type="InterPro" id="IPR032820">
    <property type="entry name" value="ATPase_put"/>
</dbReference>